<keyword evidence="8" id="KW-1185">Reference proteome</keyword>
<evidence type="ECO:0000256" key="4">
    <source>
        <dbReference type="SAM" id="MobiDB-lite"/>
    </source>
</evidence>
<feature type="compositionally biased region" description="Basic residues" evidence="4">
    <location>
        <begin position="746"/>
        <end position="761"/>
    </location>
</feature>
<dbReference type="PANTHER" id="PTHR22997:SF3">
    <property type="entry name" value="PROTEIN KINTOUN"/>
    <property type="match status" value="1"/>
</dbReference>
<name>A0A2J7PQC2_9NEOP</name>
<feature type="domain" description="PIH1 N-terminal" evidence="5">
    <location>
        <begin position="40"/>
        <end position="201"/>
    </location>
</feature>
<feature type="region of interest" description="Disordered" evidence="4">
    <location>
        <begin position="231"/>
        <end position="255"/>
    </location>
</feature>
<sequence>MALNSSWEDLDLTKDEVEKLGAALKKEEFRKLLMEYAEEVSDPENRRQYEKEITELEKERGIDISFINPEPCYVIKSSVNGQKKAFINICKNEKVGKPTSEPMAKSGSRGLNWSLPFTQAPPRDDVDKNGNRCSVFDVVFHPDTYRLAENNAQFKKMLNNTALDAVEDNFGIQLDRKNIKFPKMKYKGSPRPTVIRKKMENASVEGNEFLIPNSVYPYRVPVENTEKQTKNANFNKRSQEDELKNNCSTDTPYTTPKYVMKHRQPIDIQDFTNDRDAKMNSTVPKELVIEVQLPLLNSSADIVLDVTQKSVSLLSEKPAKYKLDLLLPYTVDEEAGTAKFDQSLRKLVITLLVKHHSDVRLSDVGRDDSGVESDMGPRTPESSSDEGDGNVINQNSVVEIQTAEITLPDIAADEAYRTMSSNENKFLNPDVHYLFPAFTCNVVDSLVSFTLHVKNVEPESIEYCFLSEDFCGVHVWFTSVGAGFFPLYYAFCLKFPSSVSISKESFSAEAWDNNVILQMQLKFCDTNAAEYYAGVDGTSMVKYYLPEPAAIARKLENLKIEALDNTAENHMTVEIAAYSENEVVIEISPDGMNKKDDGAGDEDDDIDSESKTHGSETAVCATPNQHCTNASIENCQNAEPVSELHGIHTSSQKCRSMSESSGDEFSFSPSKKGILKNNGRVGRSLSESSMDDYIWSSSVDMVTQSGSESCIPEEAAEEEREAKKTVRFNEVVSQKTYRTNSSILGQRKKNQRKTRNKRRCQERRASESENSEGEAEKEREREIKTGEEEQKSEIGSEDNIQSSSSSGESSPAVEESREPNEADSNAGVSSCAESQLLNAGNSSKQSPSKGRRKNRKGAVPLEPIAAEVHQVEFGSDLIFDLDM</sequence>
<evidence type="ECO:0000313" key="8">
    <source>
        <dbReference type="Proteomes" id="UP000235965"/>
    </source>
</evidence>
<evidence type="ECO:0000256" key="2">
    <source>
        <dbReference type="ARBA" id="ARBA00024190"/>
    </source>
</evidence>
<dbReference type="InterPro" id="IPR012981">
    <property type="entry name" value="PIH1_N"/>
</dbReference>
<feature type="region of interest" description="Disordered" evidence="4">
    <location>
        <begin position="363"/>
        <end position="393"/>
    </location>
</feature>
<evidence type="ECO:0000259" key="6">
    <source>
        <dbReference type="Pfam" id="PF18201"/>
    </source>
</evidence>
<evidence type="ECO:0000259" key="5">
    <source>
        <dbReference type="Pfam" id="PF08190"/>
    </source>
</evidence>
<dbReference type="PANTHER" id="PTHR22997">
    <property type="entry name" value="PIH1 DOMAIN-CONTAINING PROTEIN 1"/>
    <property type="match status" value="1"/>
</dbReference>
<dbReference type="InterPro" id="IPR034727">
    <property type="entry name" value="Kintoun"/>
</dbReference>
<dbReference type="AlphaFoldDB" id="A0A2J7PQC2"/>
<protein>
    <recommendedName>
        <fullName evidence="3">Protein kintoun</fullName>
    </recommendedName>
    <alternativeName>
        <fullName evidence="3">Dynein assembly factor 2, axonemal homolog</fullName>
    </alternativeName>
</protein>
<dbReference type="FunCoup" id="A0A2J7PQC2">
    <property type="interactions" value="312"/>
</dbReference>
<dbReference type="GO" id="GO:0060285">
    <property type="term" value="P:cilium-dependent cell motility"/>
    <property type="evidence" value="ECO:0007669"/>
    <property type="project" value="UniProtKB-UniRule"/>
</dbReference>
<evidence type="ECO:0000256" key="3">
    <source>
        <dbReference type="HAMAP-Rule" id="MF_03069"/>
    </source>
</evidence>
<evidence type="ECO:0000313" key="7">
    <source>
        <dbReference type="EMBL" id="PNF18538.1"/>
    </source>
</evidence>
<dbReference type="InterPro" id="IPR041442">
    <property type="entry name" value="PIH1D1/2/3_CS-like"/>
</dbReference>
<feature type="compositionally biased region" description="Low complexity" evidence="4">
    <location>
        <begin position="797"/>
        <end position="813"/>
    </location>
</feature>
<dbReference type="HAMAP" id="MF_03069">
    <property type="entry name" value="Kintoun"/>
    <property type="match status" value="1"/>
</dbReference>
<feature type="domain" description="PIH1D1/2/3 CS-like" evidence="6">
    <location>
        <begin position="253"/>
        <end position="354"/>
    </location>
</feature>
<dbReference type="GO" id="GO:0120293">
    <property type="term" value="C:dynein axonemal particle"/>
    <property type="evidence" value="ECO:0007669"/>
    <property type="project" value="UniProtKB-SubCell"/>
</dbReference>
<gene>
    <name evidence="7" type="ORF">B7P43_G08509</name>
</gene>
<proteinExistence type="inferred from homology"/>
<dbReference type="InterPro" id="IPR050734">
    <property type="entry name" value="PIH1/Kintoun_subfamily"/>
</dbReference>
<dbReference type="Proteomes" id="UP000235965">
    <property type="component" value="Unassembled WGS sequence"/>
</dbReference>
<dbReference type="OrthoDB" id="546764at2759"/>
<feature type="region of interest" description="Disordered" evidence="4">
    <location>
        <begin position="589"/>
        <end position="617"/>
    </location>
</feature>
<feature type="compositionally biased region" description="Polar residues" evidence="4">
    <location>
        <begin position="822"/>
        <end position="848"/>
    </location>
</feature>
<dbReference type="Pfam" id="PF08190">
    <property type="entry name" value="PIH1"/>
    <property type="match status" value="1"/>
</dbReference>
<feature type="region of interest" description="Disordered" evidence="4">
    <location>
        <begin position="646"/>
        <end position="671"/>
    </location>
</feature>
<comment type="similarity">
    <text evidence="3">Belongs to the PIH1 family. Kintoun subfamily.</text>
</comment>
<evidence type="ECO:0000256" key="1">
    <source>
        <dbReference type="ARBA" id="ARBA00022490"/>
    </source>
</evidence>
<accession>A0A2J7PQC2</accession>
<feature type="compositionally biased region" description="Polar residues" evidence="4">
    <location>
        <begin position="731"/>
        <end position="744"/>
    </location>
</feature>
<feature type="compositionally biased region" description="Basic and acidic residues" evidence="4">
    <location>
        <begin position="774"/>
        <end position="794"/>
    </location>
</feature>
<dbReference type="InParanoid" id="A0A2J7PQC2"/>
<dbReference type="EMBL" id="NEVH01022639">
    <property type="protein sequence ID" value="PNF18538.1"/>
    <property type="molecule type" value="Genomic_DNA"/>
</dbReference>
<comment type="function">
    <text evidence="3">Required for cytoplasmic pre-assembly of axonemal dyneins, thereby playing a central role in motility in cilia and flagella. Involved in pre-assembly of dynein arm complexes in the cytoplasm before intraflagellar transport loads them for the ciliary compartment.</text>
</comment>
<feature type="compositionally biased region" description="Polar residues" evidence="4">
    <location>
        <begin position="648"/>
        <end position="660"/>
    </location>
</feature>
<feature type="compositionally biased region" description="Polar residues" evidence="4">
    <location>
        <begin position="245"/>
        <end position="254"/>
    </location>
</feature>
<dbReference type="Pfam" id="PF18201">
    <property type="entry name" value="PIH1_CS"/>
    <property type="match status" value="1"/>
</dbReference>
<comment type="subcellular location">
    <subcellularLocation>
        <location evidence="3">Cytoplasm</location>
    </subcellularLocation>
    <subcellularLocation>
        <location evidence="2">Dynein axonemal particle</location>
    </subcellularLocation>
</comment>
<dbReference type="STRING" id="105785.A0A2J7PQC2"/>
<organism evidence="7 8">
    <name type="scientific">Cryptotermes secundus</name>
    <dbReference type="NCBI Taxonomy" id="105785"/>
    <lineage>
        <taxon>Eukaryota</taxon>
        <taxon>Metazoa</taxon>
        <taxon>Ecdysozoa</taxon>
        <taxon>Arthropoda</taxon>
        <taxon>Hexapoda</taxon>
        <taxon>Insecta</taxon>
        <taxon>Pterygota</taxon>
        <taxon>Neoptera</taxon>
        <taxon>Polyneoptera</taxon>
        <taxon>Dictyoptera</taxon>
        <taxon>Blattodea</taxon>
        <taxon>Blattoidea</taxon>
        <taxon>Termitoidae</taxon>
        <taxon>Kalotermitidae</taxon>
        <taxon>Cryptotermitinae</taxon>
        <taxon>Cryptotermes</taxon>
    </lineage>
</organism>
<feature type="region of interest" description="Disordered" evidence="4">
    <location>
        <begin position="704"/>
        <end position="861"/>
    </location>
</feature>
<comment type="caution">
    <text evidence="7">The sequence shown here is derived from an EMBL/GenBank/DDBJ whole genome shotgun (WGS) entry which is preliminary data.</text>
</comment>
<reference evidence="7 8" key="1">
    <citation type="submission" date="2017-12" db="EMBL/GenBank/DDBJ databases">
        <title>Hemimetabolous genomes reveal molecular basis of termite eusociality.</title>
        <authorList>
            <person name="Harrison M.C."/>
            <person name="Jongepier E."/>
            <person name="Robertson H.M."/>
            <person name="Arning N."/>
            <person name="Bitard-Feildel T."/>
            <person name="Chao H."/>
            <person name="Childers C.P."/>
            <person name="Dinh H."/>
            <person name="Doddapaneni H."/>
            <person name="Dugan S."/>
            <person name="Gowin J."/>
            <person name="Greiner C."/>
            <person name="Han Y."/>
            <person name="Hu H."/>
            <person name="Hughes D.S.T."/>
            <person name="Huylmans A.-K."/>
            <person name="Kemena C."/>
            <person name="Kremer L.P.M."/>
            <person name="Lee S.L."/>
            <person name="Lopez-Ezquerra A."/>
            <person name="Mallet L."/>
            <person name="Monroy-Kuhn J.M."/>
            <person name="Moser A."/>
            <person name="Murali S.C."/>
            <person name="Muzny D.M."/>
            <person name="Otani S."/>
            <person name="Piulachs M.-D."/>
            <person name="Poelchau M."/>
            <person name="Qu J."/>
            <person name="Schaub F."/>
            <person name="Wada-Katsumata A."/>
            <person name="Worley K.C."/>
            <person name="Xie Q."/>
            <person name="Ylla G."/>
            <person name="Poulsen M."/>
            <person name="Gibbs R.A."/>
            <person name="Schal C."/>
            <person name="Richards S."/>
            <person name="Belles X."/>
            <person name="Korb J."/>
            <person name="Bornberg-Bauer E."/>
        </authorList>
    </citation>
    <scope>NUCLEOTIDE SEQUENCE [LARGE SCALE GENOMIC DNA]</scope>
    <source>
        <tissue evidence="7">Whole body</tissue>
    </source>
</reference>
<keyword evidence="1 3" id="KW-0963">Cytoplasm</keyword>
<dbReference type="GO" id="GO:0070286">
    <property type="term" value="P:axonemal dynein complex assembly"/>
    <property type="evidence" value="ECO:0007669"/>
    <property type="project" value="UniProtKB-UniRule"/>
</dbReference>